<evidence type="ECO:0000256" key="4">
    <source>
        <dbReference type="ARBA" id="ARBA00022553"/>
    </source>
</evidence>
<evidence type="ECO:0000256" key="8">
    <source>
        <dbReference type="ARBA" id="ARBA00037387"/>
    </source>
</evidence>
<comment type="subcellular location">
    <subcellularLocation>
        <location evidence="1">Cytoplasm</location>
    </subcellularLocation>
</comment>
<evidence type="ECO:0000259" key="11">
    <source>
        <dbReference type="PROSITE" id="PS51094"/>
    </source>
</evidence>
<keyword evidence="12" id="KW-0762">Sugar transport</keyword>
<dbReference type="Gene3D" id="3.40.930.10">
    <property type="entry name" value="Mannitol-specific EII, Chain A"/>
    <property type="match status" value="1"/>
</dbReference>
<gene>
    <name evidence="12" type="ORF">JFP838_03730</name>
</gene>
<evidence type="ECO:0000256" key="6">
    <source>
        <dbReference type="ARBA" id="ARBA00022683"/>
    </source>
</evidence>
<keyword evidence="2" id="KW-0813">Transport</keyword>
<dbReference type="RefSeq" id="WP_061426563.1">
    <property type="nucleotide sequence ID" value="NZ_CATNXK010000001.1"/>
</dbReference>
<keyword evidence="7" id="KW-0418">Kinase</keyword>
<evidence type="ECO:0000313" key="12">
    <source>
        <dbReference type="EMBL" id="AMN34895.1"/>
    </source>
</evidence>
<dbReference type="EMBL" id="CP010994">
    <property type="protein sequence ID" value="AMN34895.1"/>
    <property type="molecule type" value="Genomic_DNA"/>
</dbReference>
<accession>A0A127EG24</accession>
<dbReference type="PANTHER" id="PTHR36203">
    <property type="entry name" value="ASCORBATE-SPECIFIC PTS SYSTEM EIIA COMPONENT"/>
    <property type="match status" value="1"/>
</dbReference>
<keyword evidence="6" id="KW-0598">Phosphotransferase system</keyword>
<dbReference type="InterPro" id="IPR051351">
    <property type="entry name" value="Ascorbate-PTS_EIIA_comp"/>
</dbReference>
<dbReference type="PROSITE" id="PS51094">
    <property type="entry name" value="PTS_EIIA_TYPE_2"/>
    <property type="match status" value="1"/>
</dbReference>
<dbReference type="InterPro" id="IPR016152">
    <property type="entry name" value="PTrfase/Anion_transptr"/>
</dbReference>
<keyword evidence="4" id="KW-0597">Phosphoprotein</keyword>
<dbReference type="Proteomes" id="UP000070260">
    <property type="component" value="Chromosome"/>
</dbReference>
<evidence type="ECO:0000256" key="1">
    <source>
        <dbReference type="ARBA" id="ARBA00004496"/>
    </source>
</evidence>
<dbReference type="InterPro" id="IPR002178">
    <property type="entry name" value="PTS_EIIA_type-2_dom"/>
</dbReference>
<dbReference type="PANTHER" id="PTHR36203:SF1">
    <property type="entry name" value="ASCORBATE-SPECIFIC PTS SYSTEM EIIA COMPONENT"/>
    <property type="match status" value="1"/>
</dbReference>
<proteinExistence type="predicted"/>
<dbReference type="AlphaFoldDB" id="A0A127EG24"/>
<dbReference type="PATRIC" id="fig|1502.177.peg.731"/>
<feature type="domain" description="PTS EIIA type-2" evidence="11">
    <location>
        <begin position="4"/>
        <end position="144"/>
    </location>
</feature>
<evidence type="ECO:0000256" key="5">
    <source>
        <dbReference type="ARBA" id="ARBA00022679"/>
    </source>
</evidence>
<dbReference type="GO" id="GO:0016301">
    <property type="term" value="F:kinase activity"/>
    <property type="evidence" value="ECO:0007669"/>
    <property type="project" value="UniProtKB-KW"/>
</dbReference>
<evidence type="ECO:0000256" key="7">
    <source>
        <dbReference type="ARBA" id="ARBA00022777"/>
    </source>
</evidence>
<dbReference type="SUPFAM" id="SSF55804">
    <property type="entry name" value="Phoshotransferase/anion transport protein"/>
    <property type="match status" value="1"/>
</dbReference>
<dbReference type="GO" id="GO:0009401">
    <property type="term" value="P:phosphoenolpyruvate-dependent sugar phosphotransferase system"/>
    <property type="evidence" value="ECO:0007669"/>
    <property type="project" value="UniProtKB-KW"/>
</dbReference>
<sequence>MLKELIEKGRYSFHDGFDNWEDAVKAACAPLEKEKVIEKEYADLIINSIKKHGPYIVIAPKIAIPHAQEGHGVNETAICFMKTNTPVSFGEGEEYDAQLFFVLASVDNEVHLKNLTKMVELISDEETVEKLLEAKSVEDLKKLV</sequence>
<name>A0A127EG24_CLOPF</name>
<evidence type="ECO:0000256" key="9">
    <source>
        <dbReference type="ARBA" id="ARBA00041175"/>
    </source>
</evidence>
<evidence type="ECO:0000256" key="10">
    <source>
        <dbReference type="ARBA" id="ARBA00042072"/>
    </source>
</evidence>
<keyword evidence="5" id="KW-0808">Transferase</keyword>
<evidence type="ECO:0000313" key="13">
    <source>
        <dbReference type="Proteomes" id="UP000070260"/>
    </source>
</evidence>
<evidence type="ECO:0000256" key="3">
    <source>
        <dbReference type="ARBA" id="ARBA00022490"/>
    </source>
</evidence>
<dbReference type="OrthoDB" id="369398at2"/>
<evidence type="ECO:0000256" key="2">
    <source>
        <dbReference type="ARBA" id="ARBA00022448"/>
    </source>
</evidence>
<dbReference type="GO" id="GO:0005737">
    <property type="term" value="C:cytoplasm"/>
    <property type="evidence" value="ECO:0007669"/>
    <property type="project" value="UniProtKB-SubCell"/>
</dbReference>
<reference evidence="12 13" key="1">
    <citation type="journal article" date="2016" name="PLoS ONE">
        <title>Plasmid Characterization and Chromosome Analysis of Two netF+ Clostridium perfringens Isolates Associated with Foal and Canine Necrotizing Enteritis.</title>
        <authorList>
            <person name="Mehdizadeh Gohari I."/>
            <person name="Kropinski A.M."/>
            <person name="Weese S.J."/>
            <person name="Parreira V.R."/>
            <person name="Whitehead A.E."/>
            <person name="Boerlin P."/>
            <person name="Prescott J.F."/>
        </authorList>
    </citation>
    <scope>NUCLEOTIDE SEQUENCE [LARGE SCALE GENOMIC DNA]</scope>
    <source>
        <strain evidence="12 13">JP838</strain>
    </source>
</reference>
<protein>
    <recommendedName>
        <fullName evidence="9">Ascorbate-specific PTS system EIIA component</fullName>
    </recommendedName>
    <alternativeName>
        <fullName evidence="10">Ascorbate-specific phosphotransferase enzyme IIA component</fullName>
    </alternativeName>
</protein>
<comment type="function">
    <text evidence="8">The phosphoenolpyruvate-dependent sugar phosphotransferase system (sugar PTS), a major carbohydrate active transport system, catalyzes the phosphorylation of incoming sugar substrates concomitantly with their translocation across the cell membrane. The enzyme II UlaABC PTS system is involved in ascorbate transport.</text>
</comment>
<keyword evidence="3" id="KW-0963">Cytoplasm</keyword>
<dbReference type="CDD" id="cd00211">
    <property type="entry name" value="PTS_IIA_fru"/>
    <property type="match status" value="1"/>
</dbReference>
<organism evidence="12 13">
    <name type="scientific">Clostridium perfringens</name>
    <dbReference type="NCBI Taxonomy" id="1502"/>
    <lineage>
        <taxon>Bacteria</taxon>
        <taxon>Bacillati</taxon>
        <taxon>Bacillota</taxon>
        <taxon>Clostridia</taxon>
        <taxon>Eubacteriales</taxon>
        <taxon>Clostridiaceae</taxon>
        <taxon>Clostridium</taxon>
    </lineage>
</organism>
<dbReference type="Pfam" id="PF00359">
    <property type="entry name" value="PTS_EIIA_2"/>
    <property type="match status" value="1"/>
</dbReference>